<sequence length="60" mass="7042">MTLSFFFMGLIFLILSIIVFNMKKNYNKLSFQEISFLLLLLSIAFFGACIATYIFRLKFV</sequence>
<reference evidence="2 3" key="1">
    <citation type="submission" date="2016-08" db="EMBL/GenBank/DDBJ databases">
        <authorList>
            <person name="Loux V."/>
            <person name="Rue O."/>
        </authorList>
    </citation>
    <scope>NUCLEOTIDE SEQUENCE [LARGE SCALE GENOMIC DNA]</scope>
    <source>
        <strain evidence="2 3">AFSSA_08CEB44bac</strain>
    </source>
</reference>
<evidence type="ECO:0000256" key="1">
    <source>
        <dbReference type="SAM" id="Phobius"/>
    </source>
</evidence>
<gene>
    <name evidence="2" type="ORF">BCB44BAC_03821</name>
</gene>
<name>A0AAX2CLL8_9BACI</name>
<feature type="transmembrane region" description="Helical" evidence="1">
    <location>
        <begin position="34"/>
        <end position="55"/>
    </location>
</feature>
<dbReference type="Proteomes" id="UP000242164">
    <property type="component" value="Unassembled WGS sequence"/>
</dbReference>
<feature type="transmembrane region" description="Helical" evidence="1">
    <location>
        <begin position="6"/>
        <end position="22"/>
    </location>
</feature>
<organism evidence="2 3">
    <name type="scientific">Bacillus cytotoxicus</name>
    <dbReference type="NCBI Taxonomy" id="580165"/>
    <lineage>
        <taxon>Bacteria</taxon>
        <taxon>Bacillati</taxon>
        <taxon>Bacillota</taxon>
        <taxon>Bacilli</taxon>
        <taxon>Bacillales</taxon>
        <taxon>Bacillaceae</taxon>
        <taxon>Bacillus</taxon>
        <taxon>Bacillus cereus group</taxon>
    </lineage>
</organism>
<protein>
    <recommendedName>
        <fullName evidence="4">4-hydroxy-2-ketovalerate aldolase</fullName>
    </recommendedName>
</protein>
<dbReference type="AlphaFoldDB" id="A0AAX2CLL8"/>
<comment type="caution">
    <text evidence="2">The sequence shown here is derived from an EMBL/GenBank/DDBJ whole genome shotgun (WGS) entry which is preliminary data.</text>
</comment>
<evidence type="ECO:0008006" key="4">
    <source>
        <dbReference type="Google" id="ProtNLM"/>
    </source>
</evidence>
<accession>A0AAX2CLL8</accession>
<evidence type="ECO:0000313" key="3">
    <source>
        <dbReference type="Proteomes" id="UP000242164"/>
    </source>
</evidence>
<keyword evidence="1" id="KW-1133">Transmembrane helix</keyword>
<dbReference type="RefSeq" id="WP_012095864.1">
    <property type="nucleotide sequence ID" value="NZ_CP024096.1"/>
</dbReference>
<dbReference type="EMBL" id="FMIK01000051">
    <property type="protein sequence ID" value="SCM03431.1"/>
    <property type="molecule type" value="Genomic_DNA"/>
</dbReference>
<dbReference type="GeneID" id="33898646"/>
<keyword evidence="1" id="KW-0812">Transmembrane</keyword>
<keyword evidence="1" id="KW-0472">Membrane</keyword>
<proteinExistence type="predicted"/>
<evidence type="ECO:0000313" key="2">
    <source>
        <dbReference type="EMBL" id="SCM03431.1"/>
    </source>
</evidence>